<dbReference type="Pfam" id="PF14214">
    <property type="entry name" value="Helitron_like_N"/>
    <property type="match status" value="1"/>
</dbReference>
<dbReference type="GO" id="GO:0006310">
    <property type="term" value="P:DNA recombination"/>
    <property type="evidence" value="ECO:0007669"/>
    <property type="project" value="UniProtKB-KW"/>
</dbReference>
<evidence type="ECO:0000313" key="7">
    <source>
        <dbReference type="Proteomes" id="UP001219518"/>
    </source>
</evidence>
<feature type="domain" description="DNA helicase Pif1-like 2B" evidence="5">
    <location>
        <begin position="1769"/>
        <end position="1803"/>
    </location>
</feature>
<evidence type="ECO:0000259" key="4">
    <source>
        <dbReference type="Pfam" id="PF14214"/>
    </source>
</evidence>
<keyword evidence="1" id="KW-0233">DNA recombination</keyword>
<dbReference type="PANTHER" id="PTHR10492:SF57">
    <property type="entry name" value="ATP-DEPENDENT DNA HELICASE"/>
    <property type="match status" value="1"/>
</dbReference>
<keyword evidence="7" id="KW-1185">Reference proteome</keyword>
<feature type="region of interest" description="Disordered" evidence="2">
    <location>
        <begin position="281"/>
        <end position="352"/>
    </location>
</feature>
<dbReference type="InterPro" id="IPR010285">
    <property type="entry name" value="DNA_helicase_pif1-like_DEAD"/>
</dbReference>
<dbReference type="GO" id="GO:0043139">
    <property type="term" value="F:5'-3' DNA helicase activity"/>
    <property type="evidence" value="ECO:0007669"/>
    <property type="project" value="UniProtKB-EC"/>
</dbReference>
<evidence type="ECO:0000259" key="3">
    <source>
        <dbReference type="Pfam" id="PF05970"/>
    </source>
</evidence>
<protein>
    <recommendedName>
        <fullName evidence="1">ATP-dependent DNA helicase</fullName>
        <ecNumber evidence="1">5.6.2.3</ecNumber>
    </recommendedName>
</protein>
<feature type="compositionally biased region" description="Polar residues" evidence="2">
    <location>
        <begin position="281"/>
        <end position="312"/>
    </location>
</feature>
<dbReference type="Pfam" id="PF05970">
    <property type="entry name" value="PIF1"/>
    <property type="match status" value="1"/>
</dbReference>
<feature type="compositionally biased region" description="Polar residues" evidence="2">
    <location>
        <begin position="335"/>
        <end position="352"/>
    </location>
</feature>
<dbReference type="EC" id="5.6.2.3" evidence="1"/>
<reference evidence="6" key="1">
    <citation type="submission" date="2021-07" db="EMBL/GenBank/DDBJ databases">
        <authorList>
            <person name="Catto M.A."/>
            <person name="Jacobson A."/>
            <person name="Kennedy G."/>
            <person name="Labadie P."/>
            <person name="Hunt B.G."/>
            <person name="Srinivasan R."/>
        </authorList>
    </citation>
    <scope>NUCLEOTIDE SEQUENCE</scope>
    <source>
        <strain evidence="6">PL_HMW_Pooled</strain>
        <tissue evidence="6">Head</tissue>
    </source>
</reference>
<comment type="cofactor">
    <cofactor evidence="1">
        <name>Mg(2+)</name>
        <dbReference type="ChEBI" id="CHEBI:18420"/>
    </cofactor>
</comment>
<dbReference type="Gene3D" id="3.40.50.300">
    <property type="entry name" value="P-loop containing nucleotide triphosphate hydrolases"/>
    <property type="match status" value="1"/>
</dbReference>
<proteinExistence type="inferred from homology"/>
<dbReference type="EMBL" id="JAHWGI010000447">
    <property type="protein sequence ID" value="KAK3915685.1"/>
    <property type="molecule type" value="Genomic_DNA"/>
</dbReference>
<dbReference type="GO" id="GO:0005524">
    <property type="term" value="F:ATP binding"/>
    <property type="evidence" value="ECO:0007669"/>
    <property type="project" value="UniProtKB-KW"/>
</dbReference>
<keyword evidence="1" id="KW-0227">DNA damage</keyword>
<keyword evidence="1 6" id="KW-0347">Helicase</keyword>
<keyword evidence="1" id="KW-0378">Hydrolase</keyword>
<reference evidence="6" key="2">
    <citation type="journal article" date="2023" name="BMC Genomics">
        <title>Pest status, molecular evolution, and epigenetic factors derived from the genome assembly of Frankliniella fusca, a thysanopteran phytovirus vector.</title>
        <authorList>
            <person name="Catto M.A."/>
            <person name="Labadie P.E."/>
            <person name="Jacobson A.L."/>
            <person name="Kennedy G.G."/>
            <person name="Srinivasan R."/>
            <person name="Hunt B.G."/>
        </authorList>
    </citation>
    <scope>NUCLEOTIDE SEQUENCE</scope>
    <source>
        <strain evidence="6">PL_HMW_Pooled</strain>
    </source>
</reference>
<evidence type="ECO:0000256" key="2">
    <source>
        <dbReference type="SAM" id="MobiDB-lite"/>
    </source>
</evidence>
<dbReference type="GO" id="GO:0006281">
    <property type="term" value="P:DNA repair"/>
    <property type="evidence" value="ECO:0007669"/>
    <property type="project" value="UniProtKB-KW"/>
</dbReference>
<feature type="domain" description="Helitron helicase-like" evidence="4">
    <location>
        <begin position="814"/>
        <end position="997"/>
    </location>
</feature>
<keyword evidence="1" id="KW-0547">Nucleotide-binding</keyword>
<gene>
    <name evidence="6" type="ORF">KUF71_024828</name>
</gene>
<evidence type="ECO:0000256" key="1">
    <source>
        <dbReference type="RuleBase" id="RU363044"/>
    </source>
</evidence>
<feature type="domain" description="DNA helicase Pif1-like DEAD-box helicase" evidence="3">
    <location>
        <begin position="1469"/>
        <end position="1680"/>
    </location>
</feature>
<comment type="caution">
    <text evidence="6">The sequence shown here is derived from an EMBL/GenBank/DDBJ whole genome shotgun (WGS) entry which is preliminary data.</text>
</comment>
<dbReference type="Proteomes" id="UP001219518">
    <property type="component" value="Unassembled WGS sequence"/>
</dbReference>
<evidence type="ECO:0000313" key="6">
    <source>
        <dbReference type="EMBL" id="KAK3915685.1"/>
    </source>
</evidence>
<organism evidence="6 7">
    <name type="scientific">Frankliniella fusca</name>
    <dbReference type="NCBI Taxonomy" id="407009"/>
    <lineage>
        <taxon>Eukaryota</taxon>
        <taxon>Metazoa</taxon>
        <taxon>Ecdysozoa</taxon>
        <taxon>Arthropoda</taxon>
        <taxon>Hexapoda</taxon>
        <taxon>Insecta</taxon>
        <taxon>Pterygota</taxon>
        <taxon>Neoptera</taxon>
        <taxon>Paraneoptera</taxon>
        <taxon>Thysanoptera</taxon>
        <taxon>Terebrantia</taxon>
        <taxon>Thripoidea</taxon>
        <taxon>Thripidae</taxon>
        <taxon>Frankliniella</taxon>
    </lineage>
</organism>
<dbReference type="InterPro" id="IPR025476">
    <property type="entry name" value="Helitron_helicase-like"/>
</dbReference>
<sequence>MRRIRHDIVKFVTSDWQKYQAYTFDAWGNNYDTPESYARDFLGNGWGTDLECSCAAKIYNRFIVIVDNDVVGNTCHGNPGHEVVFLHHKPGIDSNGFRSDSGGHWEFMIFDDMGLPMRPESQVMVVLSEANELVPVTSLSVDCVDHCNFFQTMAFILHKCESFAHTVMKNIASAFKLGNRKILALEVMANEFGPEERNRKLKELYAEEELGHKTSLFLKLIKEGEITRDVVELTSTYYRVRILVYEGVRISFVTGERFQRTIMVHCTGNQWGYYKPAIVQSESSPQQTGPGSIQTAFNPLPYNSSLSDSISPPNVPSPDGRNDRDEGLTMVCGESSDSIGTRQGRNNASQQLSESIGIVDEGGDIVCGESSDSIGTRQGRNNASQQLSESIGIVDEGSDIVCGESSDSIGTRQGRNNASQQLSESIGIVDEGGDIVCGESSDSIGTRQNHNNDIPEHERILRGKRRYLPPNHYTTKPKMSLQESRVISKFHKCGWLYFGESSNDFHTVTLPPLNVTCQHCGALFRRTEIAKSQEITAMCCDNGKVKLPDGGKFKQPPNHIKALFVENNPVANKFRNAIVSYNRLFAMAFPQGKLQSIRARGYSSMVVNGELRFVANSYLSADQQNIAKPGELYFVEMSGDVAAARIATSTMANSLDVHLVESIETFLRQENKLIKTFVTSGEKVREEKARAIAENRPVREVILAINPRPAGRTSYRGMWNYYRNYTLDPNFDLPTNEYMGAVFYGELTHGVHYDVRYFIRPRRAGDASDILNRGDKASLDMLMFPLFHLFGEFSWCVKGDPDREFPELCTLRQYYKFRIQIREGEWNPLFRGERLFLQYLITAALRCEYNDVDFHKRPEQQKVYKEAYKSVIEFILDQAQRHDKVINPGRISLLPSSVAHTERNRRNRFLDCMAIMTKFKGPSYFITMTANPQWKEIQEDLPEVPWYFKPQVVVRVFLQKMAVLLNLLVQRQCLGRALGYACVIEYQKRGLPHCHIIMMVHPDDMPKCGREVDLVIRADIPDPAREPQLHELVTRVNLHHLCHEKKRRGQEVFCMVDGKHCKSKFPKSFSDETIITGRQVLYKRPENGVVFKNPKSGEVFTNQQVVPYNPFLSLVMQTNTNVEICSQEAQSVKYVSLYINKSGDQVYTSMAEENLKKGGQHVDWDEIQFYKKMRFLSAMEAVVSIMGVTEIYKSHKVITLSVHDEGLQTITWEEGGLERALERGEKTMLTEYFALNRDSEAYRHRMYSEVVETHSWCASERRWKPRILGRGKEKQERYIARLVLIPLSAKHESEYYLRSLLLNVPGPQSFEHIRTVNGVVHPTTKEACIALGLLVHDGEAERCMDEVCRLFNGKSVRNAFALLLVYMRPRDSLALWEKYSENMICDFQYRHRYSNCRNDLELFTQMALNHIESILLQHNVCLTHFGLPSLTMTEDDLRLHTLVSEMEEEIALVDKAEEHAVMTDKVKGNPEQLAAFSTIMSAVHGSRERGNLFYLKGRGGCGKTFLLNTIILTCEMEGIPIQVSAFTGVAARLLKSGKTSHKVFGLSVKDSDEQLLGTIGSSISLQSQQAQRLREAKLIIWDEISMATALQLETVNMLLKEVTGRPEPFGNICVVLSGDFLQCLPVLPGKGRKDIVEAAIPSHSLWPEFQILRLEKNMRLNSDDEEFANWMVSVGTGAANLSGSTRIEIPLELTVESREDLIHHVFGDFSSPLRGDAAILCPRNDTVNELNEMLLDRISGEERTYLSSTYIKEQGSAVQDFNDVTLTPEYLESLNPSSLPFHRLRLRVGAIVMLMRNMNFDSGSKGDQSGPND</sequence>
<dbReference type="GO" id="GO:0016787">
    <property type="term" value="F:hydrolase activity"/>
    <property type="evidence" value="ECO:0007669"/>
    <property type="project" value="UniProtKB-KW"/>
</dbReference>
<evidence type="ECO:0000259" key="5">
    <source>
        <dbReference type="Pfam" id="PF21530"/>
    </source>
</evidence>
<dbReference type="PANTHER" id="PTHR10492">
    <property type="match status" value="1"/>
</dbReference>
<dbReference type="InterPro" id="IPR027417">
    <property type="entry name" value="P-loop_NTPase"/>
</dbReference>
<dbReference type="InterPro" id="IPR049163">
    <property type="entry name" value="Pif1-like_2B_dom"/>
</dbReference>
<name>A0AAE1H6I3_9NEOP</name>
<comment type="catalytic activity">
    <reaction evidence="1">
        <text>ATP + H2O = ADP + phosphate + H(+)</text>
        <dbReference type="Rhea" id="RHEA:13065"/>
        <dbReference type="ChEBI" id="CHEBI:15377"/>
        <dbReference type="ChEBI" id="CHEBI:15378"/>
        <dbReference type="ChEBI" id="CHEBI:30616"/>
        <dbReference type="ChEBI" id="CHEBI:43474"/>
        <dbReference type="ChEBI" id="CHEBI:456216"/>
        <dbReference type="EC" id="5.6.2.3"/>
    </reaction>
</comment>
<keyword evidence="1" id="KW-0234">DNA repair</keyword>
<keyword evidence="1" id="KW-0067">ATP-binding</keyword>
<dbReference type="Pfam" id="PF21530">
    <property type="entry name" value="Pif1_2B_dom"/>
    <property type="match status" value="1"/>
</dbReference>
<dbReference type="GO" id="GO:0000723">
    <property type="term" value="P:telomere maintenance"/>
    <property type="evidence" value="ECO:0007669"/>
    <property type="project" value="InterPro"/>
</dbReference>
<dbReference type="SUPFAM" id="SSF52540">
    <property type="entry name" value="P-loop containing nucleoside triphosphate hydrolases"/>
    <property type="match status" value="1"/>
</dbReference>
<accession>A0AAE1H6I3</accession>
<comment type="similarity">
    <text evidence="1">Belongs to the helicase family.</text>
</comment>